<evidence type="ECO:0000256" key="6">
    <source>
        <dbReference type="ARBA" id="ARBA00023242"/>
    </source>
</evidence>
<accession>A0A9N9AG09</accession>
<dbReference type="GO" id="GO:0007059">
    <property type="term" value="P:chromosome segregation"/>
    <property type="evidence" value="ECO:0007669"/>
    <property type="project" value="UniProtKB-KW"/>
</dbReference>
<evidence type="ECO:0000256" key="5">
    <source>
        <dbReference type="ARBA" id="ARBA00022829"/>
    </source>
</evidence>
<keyword evidence="5" id="KW-0159">Chromosome partition</keyword>
<comment type="caution">
    <text evidence="9">The sequence shown here is derived from an EMBL/GenBank/DDBJ whole genome shotgun (WGS) entry which is preliminary data.</text>
</comment>
<evidence type="ECO:0000256" key="7">
    <source>
        <dbReference type="ARBA" id="ARBA00023306"/>
    </source>
</evidence>
<evidence type="ECO:0000256" key="1">
    <source>
        <dbReference type="ARBA" id="ARBA00004123"/>
    </source>
</evidence>
<comment type="subcellular location">
    <subcellularLocation>
        <location evidence="1">Nucleus</location>
    </subcellularLocation>
</comment>
<reference evidence="9" key="1">
    <citation type="submission" date="2021-06" db="EMBL/GenBank/DDBJ databases">
        <authorList>
            <person name="Kallberg Y."/>
            <person name="Tangrot J."/>
            <person name="Rosling A."/>
        </authorList>
    </citation>
    <scope>NUCLEOTIDE SEQUENCE</scope>
    <source>
        <strain evidence="9">IA702</strain>
    </source>
</reference>
<dbReference type="InterPro" id="IPR019440">
    <property type="entry name" value="MAU2"/>
</dbReference>
<keyword evidence="10" id="KW-1185">Reference proteome</keyword>
<evidence type="ECO:0000256" key="3">
    <source>
        <dbReference type="ARBA" id="ARBA00022618"/>
    </source>
</evidence>
<evidence type="ECO:0000256" key="4">
    <source>
        <dbReference type="ARBA" id="ARBA00022776"/>
    </source>
</evidence>
<keyword evidence="3" id="KW-0132">Cell division</keyword>
<dbReference type="GO" id="GO:0007064">
    <property type="term" value="P:mitotic sister chromatid cohesion"/>
    <property type="evidence" value="ECO:0007669"/>
    <property type="project" value="InterPro"/>
</dbReference>
<dbReference type="InterPro" id="IPR011990">
    <property type="entry name" value="TPR-like_helical_dom_sf"/>
</dbReference>
<comment type="similarity">
    <text evidence="2">Belongs to the SCC4/mau-2 family.</text>
</comment>
<protein>
    <submittedName>
        <fullName evidence="9">3802_t:CDS:1</fullName>
    </submittedName>
</protein>
<keyword evidence="4" id="KW-0498">Mitosis</keyword>
<organism evidence="9 10">
    <name type="scientific">Paraglomus occultum</name>
    <dbReference type="NCBI Taxonomy" id="144539"/>
    <lineage>
        <taxon>Eukaryota</taxon>
        <taxon>Fungi</taxon>
        <taxon>Fungi incertae sedis</taxon>
        <taxon>Mucoromycota</taxon>
        <taxon>Glomeromycotina</taxon>
        <taxon>Glomeromycetes</taxon>
        <taxon>Paraglomerales</taxon>
        <taxon>Paraglomeraceae</taxon>
        <taxon>Paraglomus</taxon>
    </lineage>
</organism>
<dbReference type="EMBL" id="CAJVPJ010000470">
    <property type="protein sequence ID" value="CAG8528268.1"/>
    <property type="molecule type" value="Genomic_DNA"/>
</dbReference>
<feature type="compositionally biased region" description="Polar residues" evidence="8">
    <location>
        <begin position="197"/>
        <end position="222"/>
    </location>
</feature>
<sequence>MSQQPFQAWQNQAWNYQQPPAQQQQQPSQHQTALNLMQSPTDIYIPTQFDRQLAYPMQFPNPQQLQQSYMNGLNPVLYQRVPTDPIQQHLSNSTPFTQQDLFIQPHVTSLQSHNLYHGLYERETVQQNPDQNTPKSGQAEQSEYIQQQISPNVGDQMVMRQVFPGAHMQTQVHVPTQTVPNQPILKQEQVVHVRHQPQIQTQRQSPHVIQQQGRKLSKSQTLQPQPSNFQECILMAIKCLTLVLACKKNDQKYSPEVEARTRFRLSEILFMYTDNTIEAEQHLGNALTMIQKLDKLINLKFQMLELRCRILNSNNNIKEATDILESAFTEAVERNMPNWMYQFLLLRASYFNSSRDFSSCTSVLDQAELIANQRGDIDMKACILISKSQYALARPTLQSLAVVRTCLSSLASACFPRTAAQQQPYNGVINKQLHLQYFLLYIVYNMHIGNVKAAMERLSEVHQVLDAKDDDESDDELNGFTIIQISAVPIASGPAAASDSSRPTMPVIIRWLSRKEMYSLTFLISGLCNRGDTSNLKATAFLTEGLKIVQREIESEEESQLPLHDVIRMKTFFVKLKTYILLHLVDIYMLRSDYDEAEKQLAALFDWASKYGLWSHVQVSATLALGMINQCVGKFSDAWDYYRTVEKTAESVYVRTLAKINRFLILFGNSNHDDEKQKQQINFLLNEIRQPITKELSNIDGLRAILQLFEALVTKEQDRAKERLYEALKLSKSLCNNQLQAITLTVLGPLLYKAQNIQAEKTLAAAYTLSKHVGNNVQSLISGRLLTDIYVHQGHQQRYSKQLSLNQQHERAINNLLNNWSMKQKAVLDLVNSNSSNSNNATTVDVANGAAITNSTNAASDTNQQRLVNESNRRVGC</sequence>
<feature type="region of interest" description="Disordered" evidence="8">
    <location>
        <begin position="194"/>
        <end position="222"/>
    </location>
</feature>
<dbReference type="Pfam" id="PF10345">
    <property type="entry name" value="Cohesin_load"/>
    <property type="match status" value="1"/>
</dbReference>
<feature type="region of interest" description="Disordered" evidence="8">
    <location>
        <begin position="857"/>
        <end position="877"/>
    </location>
</feature>
<dbReference type="AlphaFoldDB" id="A0A9N9AG09"/>
<dbReference type="SUPFAM" id="SSF48452">
    <property type="entry name" value="TPR-like"/>
    <property type="match status" value="1"/>
</dbReference>
<dbReference type="PANTHER" id="PTHR21394">
    <property type="entry name" value="MAU2 CHROMATID COHESION FACTOR HOMOLOG"/>
    <property type="match status" value="1"/>
</dbReference>
<evidence type="ECO:0000313" key="9">
    <source>
        <dbReference type="EMBL" id="CAG8528268.1"/>
    </source>
</evidence>
<dbReference type="GO" id="GO:0005634">
    <property type="term" value="C:nucleus"/>
    <property type="evidence" value="ECO:0007669"/>
    <property type="project" value="UniProtKB-SubCell"/>
</dbReference>
<gene>
    <name evidence="9" type="ORF">POCULU_LOCUS3927</name>
</gene>
<keyword evidence="7" id="KW-0131">Cell cycle</keyword>
<evidence type="ECO:0000313" key="10">
    <source>
        <dbReference type="Proteomes" id="UP000789572"/>
    </source>
</evidence>
<dbReference type="GO" id="GO:0051301">
    <property type="term" value="P:cell division"/>
    <property type="evidence" value="ECO:0007669"/>
    <property type="project" value="UniProtKB-KW"/>
</dbReference>
<feature type="compositionally biased region" description="Polar residues" evidence="8">
    <location>
        <begin position="857"/>
        <end position="870"/>
    </location>
</feature>
<dbReference type="OrthoDB" id="5565328at2759"/>
<proteinExistence type="inferred from homology"/>
<evidence type="ECO:0000256" key="8">
    <source>
        <dbReference type="SAM" id="MobiDB-lite"/>
    </source>
</evidence>
<keyword evidence="6" id="KW-0539">Nucleus</keyword>
<name>A0A9N9AG09_9GLOM</name>
<evidence type="ECO:0000256" key="2">
    <source>
        <dbReference type="ARBA" id="ARBA00008585"/>
    </source>
</evidence>
<dbReference type="Proteomes" id="UP000789572">
    <property type="component" value="Unassembled WGS sequence"/>
</dbReference>